<evidence type="ECO:0000256" key="2">
    <source>
        <dbReference type="ARBA" id="ARBA00023239"/>
    </source>
</evidence>
<dbReference type="EMBL" id="CP003362">
    <property type="protein sequence ID" value="AGB48996.1"/>
    <property type="molecule type" value="Genomic_DNA"/>
</dbReference>
<dbReference type="Pfam" id="PF02778">
    <property type="entry name" value="tRNA_int_endo_N"/>
    <property type="match status" value="2"/>
</dbReference>
<dbReference type="GeneID" id="14407959"/>
<dbReference type="RefSeq" id="WP_015324164.1">
    <property type="nucleotide sequence ID" value="NC_019977.1"/>
</dbReference>
<organism evidence="7 8">
    <name type="scientific">Methanomethylovorans hollandica (strain DSM 15978 / NBRC 107637 / DMS1)</name>
    <dbReference type="NCBI Taxonomy" id="867904"/>
    <lineage>
        <taxon>Archaea</taxon>
        <taxon>Methanobacteriati</taxon>
        <taxon>Methanobacteriota</taxon>
        <taxon>Stenosarchaea group</taxon>
        <taxon>Methanomicrobia</taxon>
        <taxon>Methanosarcinales</taxon>
        <taxon>Methanosarcinaceae</taxon>
        <taxon>Methanomethylovorans</taxon>
    </lineage>
</organism>
<sequence length="354" mass="40628">MIGILVNDRVKAGKQAINELYNVGYYGRPKGDTLELTLIEAAYLHYKKKLEIQIDDRSLSFEEFFTEASKRQQYFDLKYIVYKDLRERGFYVQPSVTDFRVYPRGGHPGKTPAKFFVHVISERIPLSLKELRMSLEAAHNVHKTMVLAIVDEESDITFYEIRKVEPAGSVESIEQAVQGKRGRSTFLEDRVVVWNSDFSSSLHAAGFYGHPLDADRLQLSLVESGYLLKKGILEVADMSGTSSLGFSEFAAKASVIESEFMLKYMVYENLRDRGLVPKTGFKFGSHFRVYLDFRSVDKLPHSEYLVHSIAEEYEFMLPVMSRAVRLANSVRKRMIYAVYDNVHCAYIDIGRIKM</sequence>
<dbReference type="HAMAP" id="MF_01834">
    <property type="entry name" value="EndA_long"/>
    <property type="match status" value="1"/>
</dbReference>
<dbReference type="KEGG" id="mhz:Metho_0746"/>
<dbReference type="AlphaFoldDB" id="L0KV28"/>
<dbReference type="NCBIfam" id="NF006795">
    <property type="entry name" value="PRK09300.1-3"/>
    <property type="match status" value="1"/>
</dbReference>
<dbReference type="Gene3D" id="3.40.1170.20">
    <property type="entry name" value="tRNA intron endonuclease, N-terminal domain"/>
    <property type="match status" value="1"/>
</dbReference>
<feature type="domain" description="tRNA intron endonuclease catalytic" evidence="5">
    <location>
        <begin position="260"/>
        <end position="341"/>
    </location>
</feature>
<dbReference type="SUPFAM" id="SSF55267">
    <property type="entry name" value="tRNA-intron endonuclease N-terminal domain-like"/>
    <property type="match status" value="2"/>
</dbReference>
<dbReference type="PANTHER" id="PTHR21227">
    <property type="entry name" value="TRNA-SPLICING ENDONUCLEASE SUBUNIT SEN2"/>
    <property type="match status" value="1"/>
</dbReference>
<dbReference type="Gene3D" id="3.40.1350.150">
    <property type="match status" value="1"/>
</dbReference>
<dbReference type="GO" id="GO:0003676">
    <property type="term" value="F:nucleic acid binding"/>
    <property type="evidence" value="ECO:0007669"/>
    <property type="project" value="InterPro"/>
</dbReference>
<comment type="function">
    <text evidence="4">Endonuclease that removes tRNA introns. Cleaves pre-tRNA at the 5' and 3' splice sites to release the intron. The products are an intron and two tRNA half-molecules bearing 2',3' cyclic phosphate and 5'-OH termini. Recognizes a pseudosymmetric substrate in which 2 bulged loops of 3 bases are separated by a stem of 4 bp.</text>
</comment>
<dbReference type="GO" id="GO:0006388">
    <property type="term" value="P:tRNA splicing, via endonucleolytic cleavage and ligation"/>
    <property type="evidence" value="ECO:0007669"/>
    <property type="project" value="UniProtKB-UniRule"/>
</dbReference>
<comment type="subunit">
    <text evidence="4">Homodimer.</text>
</comment>
<keyword evidence="8" id="KW-1185">Reference proteome</keyword>
<dbReference type="OrthoDB" id="46045at2157"/>
<feature type="active site" evidence="4">
    <location>
        <position position="332"/>
    </location>
</feature>
<dbReference type="PANTHER" id="PTHR21227:SF0">
    <property type="entry name" value="TRNA-SPLICING ENDONUCLEASE SUBUNIT SEN2"/>
    <property type="match status" value="1"/>
</dbReference>
<dbReference type="InterPro" id="IPR036740">
    <property type="entry name" value="tRNA_intron_Endonuc_N_sf"/>
</dbReference>
<evidence type="ECO:0000313" key="8">
    <source>
        <dbReference type="Proteomes" id="UP000010866"/>
    </source>
</evidence>
<dbReference type="GO" id="GO:0000213">
    <property type="term" value="F:tRNA-intron lyase activity"/>
    <property type="evidence" value="ECO:0007669"/>
    <property type="project" value="UniProtKB-UniRule"/>
</dbReference>
<dbReference type="InterPro" id="IPR023516">
    <property type="entry name" value="tRNA_splic_arch_long"/>
</dbReference>
<feature type="domain" description="tRNA intron endonuclease catalytic" evidence="5">
    <location>
        <begin position="75"/>
        <end position="158"/>
    </location>
</feature>
<feature type="domain" description="tRNA intron endonuclease N-terminal" evidence="6">
    <location>
        <begin position="1"/>
        <end position="65"/>
    </location>
</feature>
<keyword evidence="1 4" id="KW-0819">tRNA processing</keyword>
<dbReference type="InterPro" id="IPR006677">
    <property type="entry name" value="tRNA_intron_Endonuc_cat-like"/>
</dbReference>
<evidence type="ECO:0000256" key="1">
    <source>
        <dbReference type="ARBA" id="ARBA00022694"/>
    </source>
</evidence>
<accession>L0KV28</accession>
<dbReference type="EC" id="4.6.1.16" evidence="4"/>
<dbReference type="NCBIfam" id="TIGR00324">
    <property type="entry name" value="endA"/>
    <property type="match status" value="2"/>
</dbReference>
<dbReference type="STRING" id="867904.Metho_0746"/>
<dbReference type="InterPro" id="IPR011856">
    <property type="entry name" value="tRNA_endonuc-like_dom_sf"/>
</dbReference>
<dbReference type="InterPro" id="IPR006676">
    <property type="entry name" value="tRNA_splic"/>
</dbReference>
<feature type="active site" evidence="4">
    <location>
        <position position="290"/>
    </location>
</feature>
<reference evidence="8" key="1">
    <citation type="submission" date="2012-02" db="EMBL/GenBank/DDBJ databases">
        <title>Complete sequence of chromosome of Methanomethylovorans hollandica DSM 15978.</title>
        <authorList>
            <person name="Lucas S."/>
            <person name="Copeland A."/>
            <person name="Lapidus A."/>
            <person name="Glavina del Rio T."/>
            <person name="Dalin E."/>
            <person name="Tice H."/>
            <person name="Bruce D."/>
            <person name="Goodwin L."/>
            <person name="Pitluck S."/>
            <person name="Peters L."/>
            <person name="Mikhailova N."/>
            <person name="Held B."/>
            <person name="Kyrpides N."/>
            <person name="Mavromatis K."/>
            <person name="Ivanova N."/>
            <person name="Brettin T."/>
            <person name="Detter J.C."/>
            <person name="Han C."/>
            <person name="Larimer F."/>
            <person name="Land M."/>
            <person name="Hauser L."/>
            <person name="Markowitz V."/>
            <person name="Cheng J.-F."/>
            <person name="Hugenholtz P."/>
            <person name="Woyke T."/>
            <person name="Wu D."/>
            <person name="Spring S."/>
            <person name="Schroeder M."/>
            <person name="Brambilla E."/>
            <person name="Klenk H.-P."/>
            <person name="Eisen J.A."/>
        </authorList>
    </citation>
    <scope>NUCLEOTIDE SEQUENCE [LARGE SCALE GENOMIC DNA]</scope>
    <source>
        <strain evidence="8">DSM 15978 / NBRC 107637 / DMS1</strain>
    </source>
</reference>
<dbReference type="HOGENOM" id="CLU_791347_0_0_2"/>
<comment type="catalytic activity">
    <reaction evidence="4">
        <text>pretRNA = a 3'-half-tRNA molecule with a 5'-OH end + a 5'-half-tRNA molecule with a 2',3'-cyclic phosphate end + an intron with a 2',3'-cyclic phosphate and a 5'-hydroxyl terminus.</text>
        <dbReference type="EC" id="4.6.1.16"/>
    </reaction>
</comment>
<dbReference type="Proteomes" id="UP000010866">
    <property type="component" value="Chromosome"/>
</dbReference>
<keyword evidence="7" id="KW-0378">Hydrolase</keyword>
<dbReference type="CDD" id="cd22363">
    <property type="entry name" value="tRNA-intron_lyase_C"/>
    <property type="match status" value="2"/>
</dbReference>
<feature type="domain" description="tRNA intron endonuclease N-terminal" evidence="6">
    <location>
        <begin position="184"/>
        <end position="249"/>
    </location>
</feature>
<evidence type="ECO:0000256" key="3">
    <source>
        <dbReference type="ARBA" id="ARBA00024798"/>
    </source>
</evidence>
<keyword evidence="2 4" id="KW-0456">Lyase</keyword>
<gene>
    <name evidence="4" type="primary">endA</name>
    <name evidence="7" type="ordered locus">Metho_0746</name>
</gene>
<keyword evidence="7" id="KW-0255">Endonuclease</keyword>
<proteinExistence type="inferred from homology"/>
<feature type="active site" evidence="4">
    <location>
        <position position="301"/>
    </location>
</feature>
<dbReference type="InterPro" id="IPR036167">
    <property type="entry name" value="tRNA_intron_Endo_cat-like_sf"/>
</dbReference>
<dbReference type="SUPFAM" id="SSF53032">
    <property type="entry name" value="tRNA-intron endonuclease catalytic domain-like"/>
    <property type="match status" value="2"/>
</dbReference>
<dbReference type="Gene3D" id="3.40.1350.10">
    <property type="match status" value="1"/>
</dbReference>
<dbReference type="GO" id="GO:0005737">
    <property type="term" value="C:cytoplasm"/>
    <property type="evidence" value="ECO:0007669"/>
    <property type="project" value="TreeGrafter"/>
</dbReference>
<keyword evidence="7" id="KW-0540">Nuclease</keyword>
<evidence type="ECO:0000259" key="6">
    <source>
        <dbReference type="Pfam" id="PF02778"/>
    </source>
</evidence>
<name>L0KV28_METHD</name>
<evidence type="ECO:0000259" key="5">
    <source>
        <dbReference type="Pfam" id="PF01974"/>
    </source>
</evidence>
<comment type="function">
    <text evidence="3">Endonuclease that removes tRNA introns. Cleaves pre-tRNA at the 5'- and 3'-splice sites to release the intron. The products are an intron and two tRNA half-molecules bearing 2',3' cyclic phosphate and 5'-OH termini. Recognizes a pseudosymmetric substrate in which 2 bulged loops of 3 bases are separated by a stem of 4 bp.</text>
</comment>
<protein>
    <recommendedName>
        <fullName evidence="4">tRNA-splicing endonuclease</fullName>
        <ecNumber evidence="4">4.6.1.16</ecNumber>
    </recommendedName>
    <alternativeName>
        <fullName evidence="4">tRNA-intron endonuclease</fullName>
    </alternativeName>
</protein>
<evidence type="ECO:0000313" key="7">
    <source>
        <dbReference type="EMBL" id="AGB48996.1"/>
    </source>
</evidence>
<dbReference type="Pfam" id="PF01974">
    <property type="entry name" value="tRNA_int_endo"/>
    <property type="match status" value="2"/>
</dbReference>
<evidence type="ECO:0000256" key="4">
    <source>
        <dbReference type="HAMAP-Rule" id="MF_01834"/>
    </source>
</evidence>
<comment type="similarity">
    <text evidence="4">Belongs to the tRNA-intron endonuclease family. Archaeal long subfamily.</text>
</comment>
<dbReference type="InterPro" id="IPR006678">
    <property type="entry name" value="tRNA_intron_Endonuc_N"/>
</dbReference>